<dbReference type="Gene3D" id="3.60.21.10">
    <property type="match status" value="1"/>
</dbReference>
<gene>
    <name evidence="4" type="ORF">CYMTET_6810</name>
</gene>
<dbReference type="EMBL" id="LGRX02001750">
    <property type="protein sequence ID" value="KAK3285594.1"/>
    <property type="molecule type" value="Genomic_DNA"/>
</dbReference>
<protein>
    <recommendedName>
        <fullName evidence="3">Capsule synthesis protein CapA domain-containing protein</fullName>
    </recommendedName>
</protein>
<keyword evidence="2" id="KW-1133">Transmembrane helix</keyword>
<dbReference type="SMART" id="SM00854">
    <property type="entry name" value="PGA_cap"/>
    <property type="match status" value="1"/>
</dbReference>
<reference evidence="4 5" key="1">
    <citation type="journal article" date="2015" name="Genome Biol. Evol.">
        <title>Comparative Genomics of a Bacterivorous Green Alga Reveals Evolutionary Causalities and Consequences of Phago-Mixotrophic Mode of Nutrition.</title>
        <authorList>
            <person name="Burns J.A."/>
            <person name="Paasch A."/>
            <person name="Narechania A."/>
            <person name="Kim E."/>
        </authorList>
    </citation>
    <scope>NUCLEOTIDE SEQUENCE [LARGE SCALE GENOMIC DNA]</scope>
    <source>
        <strain evidence="4 5">PLY_AMNH</strain>
    </source>
</reference>
<keyword evidence="5" id="KW-1185">Reference proteome</keyword>
<evidence type="ECO:0000313" key="5">
    <source>
        <dbReference type="Proteomes" id="UP001190700"/>
    </source>
</evidence>
<dbReference type="Proteomes" id="UP001190700">
    <property type="component" value="Unassembled WGS sequence"/>
</dbReference>
<dbReference type="PANTHER" id="PTHR33393">
    <property type="entry name" value="POLYGLUTAMINE SYNTHESIS ACCESSORY PROTEIN RV0574C-RELATED"/>
    <property type="match status" value="1"/>
</dbReference>
<dbReference type="Pfam" id="PF09587">
    <property type="entry name" value="PGA_cap"/>
    <property type="match status" value="1"/>
</dbReference>
<feature type="domain" description="Capsule synthesis protein CapA" evidence="3">
    <location>
        <begin position="1"/>
        <end position="262"/>
    </location>
</feature>
<sequence>MWQDPSILKLLQSPQVTFANLEGTAASGVNAQGRNVPDPGLVYGVGDVYESEDNLYQFNYNPVVAAELKNSGIDIVSTANNHALDRSSLGVERTLDALDSAGILHIGTRRSGSQPFEGSWYTLLQSHGWNVAWVACTDNSHSATDSFSDPDRQVFSCSDSAFIPVVKDLSGRSDVDAVIVSVHWGGIVPERAAGHNGLRRGSATRLEPDCGMKNFSRTLLNEGATVVLGTHPHVLQTWEKFKAVDGRTGLILYSLGSFMSQRGFNGSAGDPDYKGDVYLSEDLLSRMRSSAFVLFGLSKKTPYGKAEFDCLSYVPLYRKASNSSGRTLYTVDTSPPSQADEYMVQQIMGGALAQTSAAELSCVPIEKLQTLVSEPCSTDPTECVCHSQDPATGCRWCLHVQNARCLNGTGTSTNKLLGTKLPWDTCLALVDSNGDCGEEFYGGGEGGECGCIPRGGHCALGDSIVDAAVYKRYCPPESLHQQHKFDWTWKTILGVVAAGLILCMALGRIRKRLRGVIKARLGLSIEEDVYEQLDGQHAAAMEAQVHKGEPRTPASLAWDTVQLLMLCSCHAAG</sequence>
<name>A0AAE0GWC5_9CHLO</name>
<evidence type="ECO:0000259" key="3">
    <source>
        <dbReference type="SMART" id="SM00854"/>
    </source>
</evidence>
<dbReference type="SUPFAM" id="SSF56300">
    <property type="entry name" value="Metallo-dependent phosphatases"/>
    <property type="match status" value="1"/>
</dbReference>
<accession>A0AAE0GWC5</accession>
<keyword evidence="2" id="KW-0812">Transmembrane</keyword>
<comment type="similarity">
    <text evidence="1">Belongs to the CapA family.</text>
</comment>
<dbReference type="PANTHER" id="PTHR33393:SF13">
    <property type="entry name" value="PGA BIOSYNTHESIS PROTEIN CAPA"/>
    <property type="match status" value="1"/>
</dbReference>
<dbReference type="InterPro" id="IPR029052">
    <property type="entry name" value="Metallo-depent_PP-like"/>
</dbReference>
<evidence type="ECO:0000256" key="1">
    <source>
        <dbReference type="ARBA" id="ARBA00005662"/>
    </source>
</evidence>
<dbReference type="InterPro" id="IPR019079">
    <property type="entry name" value="Capsule_synth_CapA"/>
</dbReference>
<dbReference type="InterPro" id="IPR052169">
    <property type="entry name" value="CW_Biosynth-Accessory"/>
</dbReference>
<dbReference type="AlphaFoldDB" id="A0AAE0GWC5"/>
<feature type="transmembrane region" description="Helical" evidence="2">
    <location>
        <begin position="487"/>
        <end position="507"/>
    </location>
</feature>
<evidence type="ECO:0000256" key="2">
    <source>
        <dbReference type="SAM" id="Phobius"/>
    </source>
</evidence>
<organism evidence="4 5">
    <name type="scientific">Cymbomonas tetramitiformis</name>
    <dbReference type="NCBI Taxonomy" id="36881"/>
    <lineage>
        <taxon>Eukaryota</taxon>
        <taxon>Viridiplantae</taxon>
        <taxon>Chlorophyta</taxon>
        <taxon>Pyramimonadophyceae</taxon>
        <taxon>Pyramimonadales</taxon>
        <taxon>Pyramimonadaceae</taxon>
        <taxon>Cymbomonas</taxon>
    </lineage>
</organism>
<proteinExistence type="inferred from homology"/>
<comment type="caution">
    <text evidence="4">The sequence shown here is derived from an EMBL/GenBank/DDBJ whole genome shotgun (WGS) entry which is preliminary data.</text>
</comment>
<keyword evidence="2" id="KW-0472">Membrane</keyword>
<evidence type="ECO:0000313" key="4">
    <source>
        <dbReference type="EMBL" id="KAK3285594.1"/>
    </source>
</evidence>